<dbReference type="InterPro" id="IPR055470">
    <property type="entry name" value="DUF7042"/>
</dbReference>
<dbReference type="PANTHER" id="PTHR22255">
    <property type="entry name" value="LP06548P"/>
    <property type="match status" value="1"/>
</dbReference>
<dbReference type="OrthoDB" id="9982946at2759"/>
<keyword evidence="1" id="KW-0732">Signal</keyword>
<evidence type="ECO:0000259" key="3">
    <source>
        <dbReference type="Pfam" id="PF23070"/>
    </source>
</evidence>
<proteinExistence type="predicted"/>
<feature type="domain" description="DUF7042" evidence="2">
    <location>
        <begin position="150"/>
        <end position="283"/>
    </location>
</feature>
<dbReference type="InterPro" id="IPR055472">
    <property type="entry name" value="DUF7044"/>
</dbReference>
<feature type="domain" description="DUF7044" evidence="4">
    <location>
        <begin position="28"/>
        <end position="119"/>
    </location>
</feature>
<feature type="signal peptide" evidence="1">
    <location>
        <begin position="1"/>
        <end position="22"/>
    </location>
</feature>
<name>A0A1Y3BH98_EURMA</name>
<sequence>MPIIIARIIIITVLLIPAKIFAQYGYQRCNIPTTLRGEWFSREDGQNVYTKITENDFSNRGSCMEMISHSYDNFTFLLKKADCLSCVRILIRTLNVLEKIETNCLQNNPNVAPNYDSLCKNSLDNNQEMITMFCIFHLFISIIATNPSGKNCRSSLEGVWNFAYQNRFKFTGECIHEEANITACQKPGTQFFNLNQQFVMNYRKCINMRETEDAEVQFKCLGDWYVGKNHFFAVVNSRESRMEEKYRCFLSNRDDDQFLSVSITAECNTLKSPQEGPERLRLFPVRAELVQAKCTLPQNFSGIWINTANFDAEVSINSTTMVEKWRPDTGRFKQEIFVCQEQRGSRFVMARLGVNGCQKDYVCFEFLPRHHNVIRYRKGQAMIMDRFSTVCAWTMFNSEEQWKYDILIAKNPVSIKCPIAGKFRFKQTGDILFETRIRGGVTQFPRPNVYCKANISDFSVCDSDQKILNIDADYCLSVDQFGLPVDIYSQPDYQMQCIAYWKENLKSYLITYDSLDAYSRYRCWVYQRADLNAILMSMSVGAFCHIRQDVRSGNAVEGAQVALEMIEYEREHDDCPLYFDDGSNPYKNAQDHVTILRPMATNSIRSLLNNNRHHVWLLQTFLFISLNFLFYQLNN</sequence>
<evidence type="ECO:0000313" key="5">
    <source>
        <dbReference type="EMBL" id="OTF79424.1"/>
    </source>
</evidence>
<dbReference type="EMBL" id="MUJZ01023167">
    <property type="protein sequence ID" value="OTF79424.1"/>
    <property type="molecule type" value="Genomic_DNA"/>
</dbReference>
<feature type="chain" id="PRO_5012192553" evidence="1">
    <location>
        <begin position="23"/>
        <end position="635"/>
    </location>
</feature>
<feature type="domain" description="DUF7042" evidence="2">
    <location>
        <begin position="414"/>
        <end position="552"/>
    </location>
</feature>
<dbReference type="AlphaFoldDB" id="A0A1Y3BH98"/>
<dbReference type="Pfam" id="PF23070">
    <property type="entry name" value="DUF7043"/>
    <property type="match status" value="1"/>
</dbReference>
<evidence type="ECO:0000259" key="2">
    <source>
        <dbReference type="Pfam" id="PF23069"/>
    </source>
</evidence>
<keyword evidence="6" id="KW-1185">Reference proteome</keyword>
<dbReference type="PANTHER" id="PTHR22255:SF1">
    <property type="entry name" value="LD32918P"/>
    <property type="match status" value="1"/>
</dbReference>
<reference evidence="5 6" key="1">
    <citation type="submission" date="2017-03" db="EMBL/GenBank/DDBJ databases">
        <title>Genome Survey of Euroglyphus maynei.</title>
        <authorList>
            <person name="Arlian L.G."/>
            <person name="Morgan M.S."/>
            <person name="Rider S.D."/>
        </authorList>
    </citation>
    <scope>NUCLEOTIDE SEQUENCE [LARGE SCALE GENOMIC DNA]</scope>
    <source>
        <strain evidence="5">Arlian Lab</strain>
        <tissue evidence="5">Whole body</tissue>
    </source>
</reference>
<organism evidence="5 6">
    <name type="scientific">Euroglyphus maynei</name>
    <name type="common">Mayne's house dust mite</name>
    <dbReference type="NCBI Taxonomy" id="6958"/>
    <lineage>
        <taxon>Eukaryota</taxon>
        <taxon>Metazoa</taxon>
        <taxon>Ecdysozoa</taxon>
        <taxon>Arthropoda</taxon>
        <taxon>Chelicerata</taxon>
        <taxon>Arachnida</taxon>
        <taxon>Acari</taxon>
        <taxon>Acariformes</taxon>
        <taxon>Sarcoptiformes</taxon>
        <taxon>Astigmata</taxon>
        <taxon>Psoroptidia</taxon>
        <taxon>Analgoidea</taxon>
        <taxon>Pyroglyphidae</taxon>
        <taxon>Pyroglyphinae</taxon>
        <taxon>Euroglyphus</taxon>
    </lineage>
</organism>
<evidence type="ECO:0000256" key="1">
    <source>
        <dbReference type="SAM" id="SignalP"/>
    </source>
</evidence>
<dbReference type="GO" id="GO:0042060">
    <property type="term" value="P:wound healing"/>
    <property type="evidence" value="ECO:0007669"/>
    <property type="project" value="TreeGrafter"/>
</dbReference>
<dbReference type="Pfam" id="PF23071">
    <property type="entry name" value="DUF7044"/>
    <property type="match status" value="1"/>
</dbReference>
<protein>
    <submittedName>
        <fullName evidence="5">Uncharacterized protein</fullName>
    </submittedName>
</protein>
<evidence type="ECO:0000259" key="4">
    <source>
        <dbReference type="Pfam" id="PF23071"/>
    </source>
</evidence>
<feature type="domain" description="DUF7043" evidence="3">
    <location>
        <begin position="291"/>
        <end position="403"/>
    </location>
</feature>
<dbReference type="InterPro" id="IPR055471">
    <property type="entry name" value="DUF7043"/>
</dbReference>
<accession>A0A1Y3BH98</accession>
<evidence type="ECO:0000313" key="6">
    <source>
        <dbReference type="Proteomes" id="UP000194236"/>
    </source>
</evidence>
<dbReference type="Pfam" id="PF23069">
    <property type="entry name" value="DUF7042"/>
    <property type="match status" value="2"/>
</dbReference>
<dbReference type="Proteomes" id="UP000194236">
    <property type="component" value="Unassembled WGS sequence"/>
</dbReference>
<comment type="caution">
    <text evidence="5">The sequence shown here is derived from an EMBL/GenBank/DDBJ whole genome shotgun (WGS) entry which is preliminary data.</text>
</comment>
<gene>
    <name evidence="5" type="ORF">BLA29_002357</name>
</gene>